<keyword evidence="3" id="KW-1185">Reference proteome</keyword>
<evidence type="ECO:0000313" key="2">
    <source>
        <dbReference type="EMBL" id="SHI07464.1"/>
    </source>
</evidence>
<dbReference type="Proteomes" id="UP000183995">
    <property type="component" value="Unassembled WGS sequence"/>
</dbReference>
<keyword evidence="1" id="KW-1133">Transmembrane helix</keyword>
<evidence type="ECO:0000313" key="3">
    <source>
        <dbReference type="Proteomes" id="UP000183995"/>
    </source>
</evidence>
<dbReference type="AlphaFoldDB" id="A0A1M5Y6M0"/>
<keyword evidence="1" id="KW-0472">Membrane</keyword>
<dbReference type="NCBIfam" id="NF040909">
    <property type="entry name" value="OadG_rel_small"/>
    <property type="match status" value="1"/>
</dbReference>
<name>A0A1M5Y6M0_9FIRM</name>
<accession>A0A1M5Y6M0</accession>
<evidence type="ECO:0000256" key="1">
    <source>
        <dbReference type="SAM" id="Phobius"/>
    </source>
</evidence>
<sequence length="47" mass="5247">MESIKIALELMGYGLGGVFVSLILLYAVILITRRLFKPESETETEDS</sequence>
<dbReference type="EMBL" id="FQXV01000007">
    <property type="protein sequence ID" value="SHI07464.1"/>
    <property type="molecule type" value="Genomic_DNA"/>
</dbReference>
<organism evidence="2 3">
    <name type="scientific">Sporobacter termitidis DSM 10068</name>
    <dbReference type="NCBI Taxonomy" id="1123282"/>
    <lineage>
        <taxon>Bacteria</taxon>
        <taxon>Bacillati</taxon>
        <taxon>Bacillota</taxon>
        <taxon>Clostridia</taxon>
        <taxon>Eubacteriales</taxon>
        <taxon>Oscillospiraceae</taxon>
        <taxon>Sporobacter</taxon>
    </lineage>
</organism>
<protein>
    <submittedName>
        <fullName evidence="2">Oxaloacetate decarboxylase, gamma chain</fullName>
    </submittedName>
</protein>
<dbReference type="RefSeq" id="WP_143162328.1">
    <property type="nucleotide sequence ID" value="NZ_FQXV01000007.1"/>
</dbReference>
<keyword evidence="1" id="KW-0812">Transmembrane</keyword>
<proteinExistence type="predicted"/>
<reference evidence="2 3" key="1">
    <citation type="submission" date="2016-11" db="EMBL/GenBank/DDBJ databases">
        <authorList>
            <person name="Jaros S."/>
            <person name="Januszkiewicz K."/>
            <person name="Wedrychowicz H."/>
        </authorList>
    </citation>
    <scope>NUCLEOTIDE SEQUENCE [LARGE SCALE GENOMIC DNA]</scope>
    <source>
        <strain evidence="2 3">DSM 10068</strain>
    </source>
</reference>
<gene>
    <name evidence="2" type="ORF">SAMN02745823_02262</name>
</gene>
<feature type="transmembrane region" description="Helical" evidence="1">
    <location>
        <begin position="12"/>
        <end position="31"/>
    </location>
</feature>